<feature type="transmembrane region" description="Helical" evidence="6">
    <location>
        <begin position="350"/>
        <end position="376"/>
    </location>
</feature>
<feature type="transmembrane region" description="Helical" evidence="6">
    <location>
        <begin position="325"/>
        <end position="344"/>
    </location>
</feature>
<feature type="transmembrane region" description="Helical" evidence="6">
    <location>
        <begin position="21"/>
        <end position="42"/>
    </location>
</feature>
<feature type="transmembrane region" description="Helical" evidence="6">
    <location>
        <begin position="93"/>
        <end position="112"/>
    </location>
</feature>
<dbReference type="Gene3D" id="1.20.1250.20">
    <property type="entry name" value="MFS general substrate transporter like domains"/>
    <property type="match status" value="1"/>
</dbReference>
<keyword evidence="4 6" id="KW-1133">Transmembrane helix</keyword>
<keyword evidence="2" id="KW-0813">Transport</keyword>
<feature type="transmembrane region" description="Helical" evidence="6">
    <location>
        <begin position="420"/>
        <end position="438"/>
    </location>
</feature>
<keyword evidence="8" id="KW-1185">Reference proteome</keyword>
<protein>
    <recommendedName>
        <fullName evidence="9">Major facilitator superfamily transporter</fullName>
    </recommendedName>
</protein>
<dbReference type="InterPro" id="IPR036259">
    <property type="entry name" value="MFS_trans_sf"/>
</dbReference>
<feature type="transmembrane region" description="Helical" evidence="6">
    <location>
        <begin position="293"/>
        <end position="313"/>
    </location>
</feature>
<feature type="transmembrane region" description="Helical" evidence="6">
    <location>
        <begin position="62"/>
        <end position="81"/>
    </location>
</feature>
<dbReference type="Proteomes" id="UP001470230">
    <property type="component" value="Unassembled WGS sequence"/>
</dbReference>
<dbReference type="EMBL" id="JAPFFF010000012">
    <property type="protein sequence ID" value="KAK8876384.1"/>
    <property type="molecule type" value="Genomic_DNA"/>
</dbReference>
<evidence type="ECO:0000256" key="4">
    <source>
        <dbReference type="ARBA" id="ARBA00022989"/>
    </source>
</evidence>
<feature type="transmembrane region" description="Helical" evidence="6">
    <location>
        <begin position="194"/>
        <end position="217"/>
    </location>
</feature>
<evidence type="ECO:0008006" key="9">
    <source>
        <dbReference type="Google" id="ProtNLM"/>
    </source>
</evidence>
<dbReference type="Pfam" id="PF07690">
    <property type="entry name" value="MFS_1"/>
    <property type="match status" value="1"/>
</dbReference>
<reference evidence="7 8" key="1">
    <citation type="submission" date="2024-04" db="EMBL/GenBank/DDBJ databases">
        <title>Tritrichomonas musculus Genome.</title>
        <authorList>
            <person name="Alves-Ferreira E."/>
            <person name="Grigg M."/>
            <person name="Lorenzi H."/>
            <person name="Galac M."/>
        </authorList>
    </citation>
    <scope>NUCLEOTIDE SEQUENCE [LARGE SCALE GENOMIC DNA]</scope>
    <source>
        <strain evidence="7 8">EAF2021</strain>
    </source>
</reference>
<proteinExistence type="predicted"/>
<feature type="transmembrane region" description="Helical" evidence="6">
    <location>
        <begin position="246"/>
        <end position="263"/>
    </location>
</feature>
<keyword evidence="3 6" id="KW-0812">Transmembrane</keyword>
<feature type="transmembrane region" description="Helical" evidence="6">
    <location>
        <begin position="124"/>
        <end position="143"/>
    </location>
</feature>
<dbReference type="PANTHER" id="PTHR19432">
    <property type="entry name" value="SUGAR TRANSPORTER"/>
    <property type="match status" value="1"/>
</dbReference>
<organism evidence="7 8">
    <name type="scientific">Tritrichomonas musculus</name>
    <dbReference type="NCBI Taxonomy" id="1915356"/>
    <lineage>
        <taxon>Eukaryota</taxon>
        <taxon>Metamonada</taxon>
        <taxon>Parabasalia</taxon>
        <taxon>Tritrichomonadida</taxon>
        <taxon>Tritrichomonadidae</taxon>
        <taxon>Tritrichomonas</taxon>
    </lineage>
</organism>
<evidence type="ECO:0000256" key="1">
    <source>
        <dbReference type="ARBA" id="ARBA00004141"/>
    </source>
</evidence>
<feature type="transmembrane region" description="Helical" evidence="6">
    <location>
        <begin position="163"/>
        <end position="182"/>
    </location>
</feature>
<evidence type="ECO:0000313" key="7">
    <source>
        <dbReference type="EMBL" id="KAK8876384.1"/>
    </source>
</evidence>
<evidence type="ECO:0000256" key="6">
    <source>
        <dbReference type="SAM" id="Phobius"/>
    </source>
</evidence>
<evidence type="ECO:0000256" key="2">
    <source>
        <dbReference type="ARBA" id="ARBA00022448"/>
    </source>
</evidence>
<evidence type="ECO:0000313" key="8">
    <source>
        <dbReference type="Proteomes" id="UP001470230"/>
    </source>
</evidence>
<gene>
    <name evidence="7" type="ORF">M9Y10_006588</name>
</gene>
<dbReference type="PANTHER" id="PTHR19432:SF26">
    <property type="entry name" value="MAJOR FACILITATOR SUPERFAMILY (MFS) PROFILE DOMAIN-CONTAINING PROTEIN"/>
    <property type="match status" value="1"/>
</dbReference>
<name>A0ABR2JES7_9EUKA</name>
<dbReference type="SUPFAM" id="SSF103473">
    <property type="entry name" value="MFS general substrate transporter"/>
    <property type="match status" value="1"/>
</dbReference>
<comment type="subcellular location">
    <subcellularLocation>
        <location evidence="1">Membrane</location>
        <topology evidence="1">Multi-pass membrane protein</topology>
    </subcellularLocation>
</comment>
<evidence type="ECO:0000256" key="5">
    <source>
        <dbReference type="ARBA" id="ARBA00023136"/>
    </source>
</evidence>
<keyword evidence="5 6" id="KW-0472">Membrane</keyword>
<sequence length="459" mass="50764">MIDDPEVSDWVPLHKRGKLPLALIMAIACGNLVPGLMYNIIFALLSPTCNILNLKPIVEQKLLLAGSLIGFFLGPFLGVLSDGLMLKFGRRRIFVIIGTFLAVISLMLLSFYDKISQVSNNVFLAKRVIFIVSIILAFISVNVIQSPSRVLASDVTPSKQQNLMANVCQFFNGIAPIISNILGGKQVTVKGLEYTQFLLIISVSISFVAMIVCCIFAREEPLKVKPRKLNPFKQIYHAFKKMPKPFSHVILPFLFANMAVYQFQIKFTDFMGKDIYQAYANDYDDTSIYQDGVSFAMLCLVVNNACQLVYSFINSKKVDFLGMRWTMLAGNIILTGSLISFIWVNQKYAYYAFAGLIGISQVIFTAIPYATVSIVIPTEELGSNFGILKCFCVLGQQVSNWGMGCFVDAITSNRRPSKKICFSAVFAALAAISSLSMLEPEPCSDTSNQTIDKSGPSTL</sequence>
<evidence type="ECO:0000256" key="3">
    <source>
        <dbReference type="ARBA" id="ARBA00022692"/>
    </source>
</evidence>
<accession>A0ABR2JES7</accession>
<comment type="caution">
    <text evidence="7">The sequence shown here is derived from an EMBL/GenBank/DDBJ whole genome shotgun (WGS) entry which is preliminary data.</text>
</comment>
<dbReference type="InterPro" id="IPR011701">
    <property type="entry name" value="MFS"/>
</dbReference>